<evidence type="ECO:0000313" key="2">
    <source>
        <dbReference type="EMBL" id="KKB54113.1"/>
    </source>
</evidence>
<organism evidence="2 3">
    <name type="scientific">Parabacteroides gordonii MS-1 = DSM 23371</name>
    <dbReference type="NCBI Taxonomy" id="1203610"/>
    <lineage>
        <taxon>Bacteria</taxon>
        <taxon>Pseudomonadati</taxon>
        <taxon>Bacteroidota</taxon>
        <taxon>Bacteroidia</taxon>
        <taxon>Bacteroidales</taxon>
        <taxon>Tannerellaceae</taxon>
        <taxon>Parabacteroides</taxon>
    </lineage>
</organism>
<gene>
    <name evidence="2" type="ORF">HMPREF1536_03694</name>
</gene>
<keyword evidence="3" id="KW-1185">Reference proteome</keyword>
<dbReference type="STRING" id="1203610.HMPREF1536_03694"/>
<dbReference type="Pfam" id="PF13715">
    <property type="entry name" value="CarbopepD_reg_2"/>
    <property type="match status" value="1"/>
</dbReference>
<proteinExistence type="predicted"/>
<dbReference type="Gene3D" id="2.60.40.1120">
    <property type="entry name" value="Carboxypeptidase-like, regulatory domain"/>
    <property type="match status" value="1"/>
</dbReference>
<dbReference type="EMBL" id="AQHW01000017">
    <property type="protein sequence ID" value="KKB54113.1"/>
    <property type="molecule type" value="Genomic_DNA"/>
</dbReference>
<feature type="chain" id="PRO_5002488826" description="Carboxypeptidase-like regulatory domain-containing protein" evidence="1">
    <location>
        <begin position="27"/>
        <end position="424"/>
    </location>
</feature>
<dbReference type="Proteomes" id="UP000033035">
    <property type="component" value="Unassembled WGS sequence"/>
</dbReference>
<dbReference type="AlphaFoldDB" id="A0A0F5J8S5"/>
<evidence type="ECO:0008006" key="4">
    <source>
        <dbReference type="Google" id="ProtNLM"/>
    </source>
</evidence>
<keyword evidence="1" id="KW-0732">Signal</keyword>
<evidence type="ECO:0000256" key="1">
    <source>
        <dbReference type="SAM" id="SignalP"/>
    </source>
</evidence>
<sequence length="424" mass="48952">MKTQYRQSIRFLLVMLLVVGMSPLQAQVLERDDENADYITVSGVVKDKQNKKRLEYVNISIPGSTSGTITNEEGEFSFKIKDASHVKAVEVSHIGYYNNKVTLNGGDISDLTVWMTPYENMLDEIIIHAREPRLIVEEAVRKIPANYSKKTNMLTGFYRETAQKGKRYINISEAVIDIYKTPYNESADHDRVQIYKGRKLLSQKKSDTLAVKLLGGPTMSVYVDIVKNPDVLLDLECLSYYTFKMEESTNIDNRPQYVISFQPQVIMPYALYYGKLYIDKERLSFTRAEFNLSMDDRNKATQAILKKKPFGLRFRPLEVAYLVTYKERNGVTYLNYIRNGVRFKCDWKRKLFSTNYTIISEMVVTDGKEDNVGGIPYKMAFKESQSLSDKVENFMDEDFWGAYNIIEPTESLDSAVNKLKKQQK</sequence>
<protein>
    <recommendedName>
        <fullName evidence="4">Carboxypeptidase-like regulatory domain-containing protein</fullName>
    </recommendedName>
</protein>
<dbReference type="PATRIC" id="fig|1203610.3.peg.3766"/>
<dbReference type="InterPro" id="IPR008969">
    <property type="entry name" value="CarboxyPept-like_regulatory"/>
</dbReference>
<accession>A0A0F5J8S5</accession>
<evidence type="ECO:0000313" key="3">
    <source>
        <dbReference type="Proteomes" id="UP000033035"/>
    </source>
</evidence>
<dbReference type="HOGENOM" id="CLU_046816_0_0_10"/>
<comment type="caution">
    <text evidence="2">The sequence shown here is derived from an EMBL/GenBank/DDBJ whole genome shotgun (WGS) entry which is preliminary data.</text>
</comment>
<name>A0A0F5J8S5_9BACT</name>
<reference evidence="2 3" key="1">
    <citation type="submission" date="2013-04" db="EMBL/GenBank/DDBJ databases">
        <title>The Genome Sequence of Parabacteroides gordonii DSM 23371.</title>
        <authorList>
            <consortium name="The Broad Institute Genomics Platform"/>
            <person name="Earl A."/>
            <person name="Ward D."/>
            <person name="Feldgarden M."/>
            <person name="Gevers D."/>
            <person name="Martens E."/>
            <person name="Sakamoto M."/>
            <person name="Benno Y."/>
            <person name="Suzuki N."/>
            <person name="Matsunaga N."/>
            <person name="Koshihara K."/>
            <person name="Seki M."/>
            <person name="Komiya H."/>
            <person name="Walker B."/>
            <person name="Young S."/>
            <person name="Zeng Q."/>
            <person name="Gargeya S."/>
            <person name="Fitzgerald M."/>
            <person name="Haas B."/>
            <person name="Abouelleil A."/>
            <person name="Allen A.W."/>
            <person name="Alvarado L."/>
            <person name="Arachchi H.M."/>
            <person name="Berlin A.M."/>
            <person name="Chapman S.B."/>
            <person name="Gainer-Dewar J."/>
            <person name="Goldberg J."/>
            <person name="Griggs A."/>
            <person name="Gujja S."/>
            <person name="Hansen M."/>
            <person name="Howarth C."/>
            <person name="Imamovic A."/>
            <person name="Ireland A."/>
            <person name="Larimer J."/>
            <person name="McCowan C."/>
            <person name="Murphy C."/>
            <person name="Pearson M."/>
            <person name="Poon T.W."/>
            <person name="Priest M."/>
            <person name="Roberts A."/>
            <person name="Saif S."/>
            <person name="Shea T."/>
            <person name="Sisk P."/>
            <person name="Sykes S."/>
            <person name="Wortman J."/>
            <person name="Nusbaum C."/>
            <person name="Birren B."/>
        </authorList>
    </citation>
    <scope>NUCLEOTIDE SEQUENCE [LARGE SCALE GENOMIC DNA]</scope>
    <source>
        <strain evidence="2 3">MS-1</strain>
    </source>
</reference>
<feature type="signal peptide" evidence="1">
    <location>
        <begin position="1"/>
        <end position="26"/>
    </location>
</feature>
<dbReference type="SUPFAM" id="SSF49464">
    <property type="entry name" value="Carboxypeptidase regulatory domain-like"/>
    <property type="match status" value="1"/>
</dbReference>
<dbReference type="RefSeq" id="WP_028726665.1">
    <property type="nucleotide sequence ID" value="NZ_AUAE01000010.1"/>
</dbReference>